<protein>
    <recommendedName>
        <fullName evidence="4">Histidine kinase</fullName>
    </recommendedName>
</protein>
<feature type="transmembrane region" description="Helical" evidence="1">
    <location>
        <begin position="41"/>
        <end position="59"/>
    </location>
</feature>
<keyword evidence="1" id="KW-0812">Transmembrane</keyword>
<keyword evidence="3" id="KW-1185">Reference proteome</keyword>
<keyword evidence="1" id="KW-0472">Membrane</keyword>
<feature type="transmembrane region" description="Helical" evidence="1">
    <location>
        <begin position="7"/>
        <end position="25"/>
    </location>
</feature>
<evidence type="ECO:0000313" key="2">
    <source>
        <dbReference type="EMBL" id="MDJ1495899.1"/>
    </source>
</evidence>
<dbReference type="RefSeq" id="WP_314000301.1">
    <property type="nucleotide sequence ID" value="NZ_JASJOR010000005.1"/>
</dbReference>
<keyword evidence="1" id="KW-1133">Transmembrane helix</keyword>
<dbReference type="EMBL" id="JASJOT010000018">
    <property type="protein sequence ID" value="MDJ1495899.1"/>
    <property type="molecule type" value="Genomic_DNA"/>
</dbReference>
<comment type="caution">
    <text evidence="2">The sequence shown here is derived from an EMBL/GenBank/DDBJ whole genome shotgun (WGS) entry which is preliminary data.</text>
</comment>
<accession>A0ABT7CQ75</accession>
<evidence type="ECO:0000256" key="1">
    <source>
        <dbReference type="SAM" id="Phobius"/>
    </source>
</evidence>
<reference evidence="2 3" key="1">
    <citation type="submission" date="2023-05" db="EMBL/GenBank/DDBJ databases">
        <authorList>
            <person name="Zhang X."/>
        </authorList>
    </citation>
    <scope>NUCLEOTIDE SEQUENCE [LARGE SCALE GENOMIC DNA]</scope>
    <source>
        <strain evidence="2 3">DM2B3-1</strain>
    </source>
</reference>
<gene>
    <name evidence="2" type="ORF">QNI19_23395</name>
</gene>
<evidence type="ECO:0000313" key="3">
    <source>
        <dbReference type="Proteomes" id="UP001228581"/>
    </source>
</evidence>
<name>A0ABT7CQ75_9BACT</name>
<proteinExistence type="predicted"/>
<evidence type="ECO:0008006" key="4">
    <source>
        <dbReference type="Google" id="ProtNLM"/>
    </source>
</evidence>
<organism evidence="2 3">
    <name type="scientific">Xanthocytophaga flava</name>
    <dbReference type="NCBI Taxonomy" id="3048013"/>
    <lineage>
        <taxon>Bacteria</taxon>
        <taxon>Pseudomonadati</taxon>
        <taxon>Bacteroidota</taxon>
        <taxon>Cytophagia</taxon>
        <taxon>Cytophagales</taxon>
        <taxon>Rhodocytophagaceae</taxon>
        <taxon>Xanthocytophaga</taxon>
    </lineage>
</organism>
<sequence>MKSFKPFLYVIYTLLFLCTLLMAYLNDKLINLVSIETATQIWMWWAIGGFVLLMLESVFENIHISSVKRKHEKLNLENNELKAKLYDRYVAGERNTLLPTPQSRIETKDDI</sequence>
<dbReference type="Proteomes" id="UP001228581">
    <property type="component" value="Unassembled WGS sequence"/>
</dbReference>